<name>A0A9P3C0A5_ASPVI</name>
<keyword evidence="4 8" id="KW-0560">Oxidoreductase</keyword>
<proteinExistence type="inferred from homology"/>
<reference evidence="10 11" key="1">
    <citation type="submission" date="2021-02" db="EMBL/GenBank/DDBJ databases">
        <title>Pan-genome distribution and transcriptional activeness of fungal secondary metabolism genes in Aspergillus section Fumigati.</title>
        <authorList>
            <person name="Takahashi H."/>
            <person name="Umemura M."/>
            <person name="Ninomiya A."/>
            <person name="Kusuya Y."/>
            <person name="Urayama S."/>
            <person name="Shimizu M."/>
            <person name="Watanabe A."/>
            <person name="Kamei K."/>
            <person name="Yaguchi T."/>
            <person name="Hagiwara D."/>
        </authorList>
    </citation>
    <scope>NUCLEOTIDE SEQUENCE [LARGE SCALE GENOMIC DNA]</scope>
    <source>
        <strain evidence="10 11">IFM 47045</strain>
    </source>
</reference>
<feature type="chain" id="PRO_5040246151" description="Cytochrome P450" evidence="9">
    <location>
        <begin position="21"/>
        <end position="451"/>
    </location>
</feature>
<dbReference type="GO" id="GO:0020037">
    <property type="term" value="F:heme binding"/>
    <property type="evidence" value="ECO:0007669"/>
    <property type="project" value="InterPro"/>
</dbReference>
<comment type="cofactor">
    <cofactor evidence="1 7">
        <name>heme</name>
        <dbReference type="ChEBI" id="CHEBI:30413"/>
    </cofactor>
</comment>
<dbReference type="GeneID" id="66937328"/>
<evidence type="ECO:0000313" key="11">
    <source>
        <dbReference type="Proteomes" id="UP000710440"/>
    </source>
</evidence>
<dbReference type="PANTHER" id="PTHR24305">
    <property type="entry name" value="CYTOCHROME P450"/>
    <property type="match status" value="1"/>
</dbReference>
<dbReference type="GO" id="GO:0044283">
    <property type="term" value="P:small molecule biosynthetic process"/>
    <property type="evidence" value="ECO:0007669"/>
    <property type="project" value="UniProtKB-ARBA"/>
</dbReference>
<comment type="caution">
    <text evidence="10">The sequence shown here is derived from an EMBL/GenBank/DDBJ whole genome shotgun (WGS) entry which is preliminary data.</text>
</comment>
<protein>
    <recommendedName>
        <fullName evidence="12">Cytochrome P450</fullName>
    </recommendedName>
</protein>
<dbReference type="InterPro" id="IPR002401">
    <property type="entry name" value="Cyt_P450_E_grp-I"/>
</dbReference>
<evidence type="ECO:0000256" key="9">
    <source>
        <dbReference type="SAM" id="SignalP"/>
    </source>
</evidence>
<keyword evidence="3 7" id="KW-0479">Metal-binding</keyword>
<comment type="similarity">
    <text evidence="2 8">Belongs to the cytochrome P450 family.</text>
</comment>
<dbReference type="OrthoDB" id="4402279at2759"/>
<dbReference type="SUPFAM" id="SSF48264">
    <property type="entry name" value="Cytochrome P450"/>
    <property type="match status" value="1"/>
</dbReference>
<dbReference type="PANTHER" id="PTHR24305:SF235">
    <property type="entry name" value="CYTOCHROME P450 MONOOXYGENASE APDB-RELATED"/>
    <property type="match status" value="1"/>
</dbReference>
<evidence type="ECO:0000256" key="1">
    <source>
        <dbReference type="ARBA" id="ARBA00001971"/>
    </source>
</evidence>
<gene>
    <name evidence="10" type="ORF">Aspvir_009346</name>
</gene>
<dbReference type="PRINTS" id="PR00463">
    <property type="entry name" value="EP450I"/>
</dbReference>
<dbReference type="PRINTS" id="PR00385">
    <property type="entry name" value="P450"/>
</dbReference>
<evidence type="ECO:0000256" key="3">
    <source>
        <dbReference type="ARBA" id="ARBA00022723"/>
    </source>
</evidence>
<keyword evidence="5 7" id="KW-0408">Iron</keyword>
<keyword evidence="11" id="KW-1185">Reference proteome</keyword>
<evidence type="ECO:0000256" key="2">
    <source>
        <dbReference type="ARBA" id="ARBA00010617"/>
    </source>
</evidence>
<dbReference type="AlphaFoldDB" id="A0A9P3C0A5"/>
<dbReference type="Gene3D" id="1.10.630.10">
    <property type="entry name" value="Cytochrome P450"/>
    <property type="match status" value="1"/>
</dbReference>
<dbReference type="GO" id="GO:0016705">
    <property type="term" value="F:oxidoreductase activity, acting on paired donors, with incorporation or reduction of molecular oxygen"/>
    <property type="evidence" value="ECO:0007669"/>
    <property type="project" value="InterPro"/>
</dbReference>
<evidence type="ECO:0008006" key="12">
    <source>
        <dbReference type="Google" id="ProtNLM"/>
    </source>
</evidence>
<dbReference type="PROSITE" id="PS00086">
    <property type="entry name" value="CYTOCHROME_P450"/>
    <property type="match status" value="1"/>
</dbReference>
<keyword evidence="9" id="KW-0732">Signal</keyword>
<dbReference type="InterPro" id="IPR017972">
    <property type="entry name" value="Cyt_P450_CS"/>
</dbReference>
<evidence type="ECO:0000256" key="6">
    <source>
        <dbReference type="ARBA" id="ARBA00023033"/>
    </source>
</evidence>
<dbReference type="GO" id="GO:0044550">
    <property type="term" value="P:secondary metabolite biosynthetic process"/>
    <property type="evidence" value="ECO:0007669"/>
    <property type="project" value="UniProtKB-ARBA"/>
</dbReference>
<evidence type="ECO:0000256" key="8">
    <source>
        <dbReference type="RuleBase" id="RU000461"/>
    </source>
</evidence>
<feature type="binding site" description="axial binding residue" evidence="7">
    <location>
        <position position="422"/>
    </location>
    <ligand>
        <name>heme</name>
        <dbReference type="ChEBI" id="CHEBI:30413"/>
    </ligand>
    <ligandPart>
        <name>Fe</name>
        <dbReference type="ChEBI" id="CHEBI:18248"/>
    </ligandPart>
</feature>
<organism evidence="10 11">
    <name type="scientific">Aspergillus viridinutans</name>
    <dbReference type="NCBI Taxonomy" id="75553"/>
    <lineage>
        <taxon>Eukaryota</taxon>
        <taxon>Fungi</taxon>
        <taxon>Dikarya</taxon>
        <taxon>Ascomycota</taxon>
        <taxon>Pezizomycotina</taxon>
        <taxon>Eurotiomycetes</taxon>
        <taxon>Eurotiomycetidae</taxon>
        <taxon>Eurotiales</taxon>
        <taxon>Aspergillaceae</taxon>
        <taxon>Aspergillus</taxon>
        <taxon>Aspergillus subgen. Fumigati</taxon>
    </lineage>
</organism>
<dbReference type="GO" id="GO:0004497">
    <property type="term" value="F:monooxygenase activity"/>
    <property type="evidence" value="ECO:0007669"/>
    <property type="project" value="UniProtKB-KW"/>
</dbReference>
<dbReference type="InterPro" id="IPR036396">
    <property type="entry name" value="Cyt_P450_sf"/>
</dbReference>
<dbReference type="EMBL" id="BOPL01000008">
    <property type="protein sequence ID" value="GIK05242.1"/>
    <property type="molecule type" value="Genomic_DNA"/>
</dbReference>
<evidence type="ECO:0000313" key="10">
    <source>
        <dbReference type="EMBL" id="GIK05242.1"/>
    </source>
</evidence>
<keyword evidence="6 8" id="KW-0503">Monooxygenase</keyword>
<dbReference type="Pfam" id="PF00067">
    <property type="entry name" value="p450"/>
    <property type="match status" value="1"/>
</dbReference>
<dbReference type="GO" id="GO:0005506">
    <property type="term" value="F:iron ion binding"/>
    <property type="evidence" value="ECO:0007669"/>
    <property type="project" value="InterPro"/>
</dbReference>
<dbReference type="Proteomes" id="UP000710440">
    <property type="component" value="Unassembled WGS sequence"/>
</dbReference>
<dbReference type="InterPro" id="IPR001128">
    <property type="entry name" value="Cyt_P450"/>
</dbReference>
<keyword evidence="7 8" id="KW-0349">Heme</keyword>
<dbReference type="InterPro" id="IPR050121">
    <property type="entry name" value="Cytochrome_P450_monoxygenase"/>
</dbReference>
<accession>A0A9P3C0A5</accession>
<dbReference type="RefSeq" id="XP_043128428.1">
    <property type="nucleotide sequence ID" value="XM_043272493.1"/>
</dbReference>
<sequence>MYTFIAFLVLFTLLLQRWLTLRQLNGPWIARFTNLWQAIHIVKGDLPEVVLELHKRHGPLVRVGPNHVSVADPAEIKNIYRLPKGNLYQMLIAYVNGKRIMGWEGILDEKLHSALRRPVAPYYRLESVLGFEPRLEETISEFETHLSRMRDVDMTKWIPLFALDTINQIGFSNSANIMKQGRDVDGVFTLIRFAFRYYSFIITVPTFGRALNYIASFFINPRNGLVRRVVSLAHARYHTAQKSDPSDLLGYFLEASRKHPGLYNVDGVIDLTYTALLGGVHNTSSTLIFMFYDLLKHPASLSKVQDELDAAVAHGGLSYPPKWKDIRNLRYLDAAIKEAMRYRSLSRFVIEREVGPHGIQLCGQDIPPGTMVGCLQHVIHHNSTFGYDVHTFRPERWLECTDEERLVMERSILTFGYGAHNCVGQNIVRLIIYKLLAALLLRFKVGSSFII</sequence>
<evidence type="ECO:0000256" key="5">
    <source>
        <dbReference type="ARBA" id="ARBA00023004"/>
    </source>
</evidence>
<evidence type="ECO:0000256" key="7">
    <source>
        <dbReference type="PIRSR" id="PIRSR602401-1"/>
    </source>
</evidence>
<feature type="signal peptide" evidence="9">
    <location>
        <begin position="1"/>
        <end position="20"/>
    </location>
</feature>
<evidence type="ECO:0000256" key="4">
    <source>
        <dbReference type="ARBA" id="ARBA00023002"/>
    </source>
</evidence>